<name>A0A9P4U0V4_9PEZI</name>
<dbReference type="InterPro" id="IPR004254">
    <property type="entry name" value="AdipoR/HlyIII-related"/>
</dbReference>
<comment type="caution">
    <text evidence="8">The sequence shown here is derived from an EMBL/GenBank/DDBJ whole genome shotgun (WGS) entry which is preliminary data.</text>
</comment>
<dbReference type="AlphaFoldDB" id="A0A9P4U0V4"/>
<keyword evidence="6" id="KW-0862">Zinc</keyword>
<dbReference type="Pfam" id="PF03006">
    <property type="entry name" value="HlyIII"/>
    <property type="match status" value="1"/>
</dbReference>
<dbReference type="GO" id="GO:0016020">
    <property type="term" value="C:membrane"/>
    <property type="evidence" value="ECO:0007669"/>
    <property type="project" value="UniProtKB-SubCell"/>
</dbReference>
<dbReference type="Proteomes" id="UP000800235">
    <property type="component" value="Unassembled WGS sequence"/>
</dbReference>
<keyword evidence="6" id="KW-0479">Metal-binding</keyword>
<feature type="binding site" evidence="6">
    <location>
        <position position="263"/>
    </location>
    <ligand>
        <name>Zn(2+)</name>
        <dbReference type="ChEBI" id="CHEBI:29105"/>
    </ligand>
</feature>
<evidence type="ECO:0000256" key="3">
    <source>
        <dbReference type="ARBA" id="ARBA00022692"/>
    </source>
</evidence>
<feature type="transmembrane region" description="Helical" evidence="7">
    <location>
        <begin position="135"/>
        <end position="152"/>
    </location>
</feature>
<dbReference type="GO" id="GO:0038023">
    <property type="term" value="F:signaling receptor activity"/>
    <property type="evidence" value="ECO:0007669"/>
    <property type="project" value="TreeGrafter"/>
</dbReference>
<dbReference type="EMBL" id="MU007026">
    <property type="protein sequence ID" value="KAF2432338.1"/>
    <property type="molecule type" value="Genomic_DNA"/>
</dbReference>
<organism evidence="8 9">
    <name type="scientific">Tothia fuscella</name>
    <dbReference type="NCBI Taxonomy" id="1048955"/>
    <lineage>
        <taxon>Eukaryota</taxon>
        <taxon>Fungi</taxon>
        <taxon>Dikarya</taxon>
        <taxon>Ascomycota</taxon>
        <taxon>Pezizomycotina</taxon>
        <taxon>Dothideomycetes</taxon>
        <taxon>Pleosporomycetidae</taxon>
        <taxon>Venturiales</taxon>
        <taxon>Cylindrosympodiaceae</taxon>
        <taxon>Tothia</taxon>
    </lineage>
</organism>
<evidence type="ECO:0000313" key="9">
    <source>
        <dbReference type="Proteomes" id="UP000800235"/>
    </source>
</evidence>
<dbReference type="PANTHER" id="PTHR20855:SF52">
    <property type="entry name" value="ADIPONECTIN RECEPTOR PROTEIN"/>
    <property type="match status" value="1"/>
</dbReference>
<evidence type="ECO:0000313" key="8">
    <source>
        <dbReference type="EMBL" id="KAF2432338.1"/>
    </source>
</evidence>
<keyword evidence="4 7" id="KW-1133">Transmembrane helix</keyword>
<evidence type="ECO:0000256" key="4">
    <source>
        <dbReference type="ARBA" id="ARBA00022989"/>
    </source>
</evidence>
<keyword evidence="5 7" id="KW-0472">Membrane</keyword>
<feature type="transmembrane region" description="Helical" evidence="7">
    <location>
        <begin position="194"/>
        <end position="213"/>
    </location>
</feature>
<accession>A0A9P4U0V4</accession>
<feature type="binding site" evidence="6">
    <location>
        <position position="267"/>
    </location>
    <ligand>
        <name>Zn(2+)</name>
        <dbReference type="ChEBI" id="CHEBI:29105"/>
    </ligand>
</feature>
<feature type="transmembrane region" description="Helical" evidence="7">
    <location>
        <begin position="225"/>
        <end position="245"/>
    </location>
</feature>
<proteinExistence type="inferred from homology"/>
<dbReference type="OrthoDB" id="529367at2759"/>
<sequence>MEINKQAERLEKKMEERFTILWHEIEEWQQDNHYIHSGYRPASNSYVGSAKSLTYLHNESVNIYTHLLGAIVVLATSGILYSTLAPRYETATKEDLIVFACYFFGATACLGMSATFHMISNHSPEVARWGNQLDYLGIVFLIWGSFVPSIYYGFQDDPVLIQRYWIMITTIGAATAITSISPQFRTPSWRPFRAAMFVAMGLSAVIPVIHGAFIYSLSHLSDTMALPYVVAQGILYIIGAGLYAARFPERMAPGSFDIWGSSHQIFHVLVLMAAATHLYGLVGAFDYRHGGKVVDHVTWPGSFGLGQ</sequence>
<evidence type="ECO:0000256" key="2">
    <source>
        <dbReference type="ARBA" id="ARBA00007018"/>
    </source>
</evidence>
<comment type="subcellular location">
    <subcellularLocation>
        <location evidence="1">Membrane</location>
        <topology evidence="1">Multi-pass membrane protein</topology>
    </subcellularLocation>
</comment>
<feature type="transmembrane region" description="Helical" evidence="7">
    <location>
        <begin position="164"/>
        <end position="182"/>
    </location>
</feature>
<evidence type="ECO:0000256" key="6">
    <source>
        <dbReference type="PIRSR" id="PIRSR604254-1"/>
    </source>
</evidence>
<feature type="transmembrane region" description="Helical" evidence="7">
    <location>
        <begin position="63"/>
        <end position="84"/>
    </location>
</feature>
<feature type="binding site" evidence="6">
    <location>
        <position position="117"/>
    </location>
    <ligand>
        <name>Zn(2+)</name>
        <dbReference type="ChEBI" id="CHEBI:29105"/>
    </ligand>
</feature>
<reference evidence="8" key="1">
    <citation type="journal article" date="2020" name="Stud. Mycol.">
        <title>101 Dothideomycetes genomes: a test case for predicting lifestyles and emergence of pathogens.</title>
        <authorList>
            <person name="Haridas S."/>
            <person name="Albert R."/>
            <person name="Binder M."/>
            <person name="Bloem J."/>
            <person name="Labutti K."/>
            <person name="Salamov A."/>
            <person name="Andreopoulos B."/>
            <person name="Baker S."/>
            <person name="Barry K."/>
            <person name="Bills G."/>
            <person name="Bluhm B."/>
            <person name="Cannon C."/>
            <person name="Castanera R."/>
            <person name="Culley D."/>
            <person name="Daum C."/>
            <person name="Ezra D."/>
            <person name="Gonzalez J."/>
            <person name="Henrissat B."/>
            <person name="Kuo A."/>
            <person name="Liang C."/>
            <person name="Lipzen A."/>
            <person name="Lutzoni F."/>
            <person name="Magnuson J."/>
            <person name="Mondo S."/>
            <person name="Nolan M."/>
            <person name="Ohm R."/>
            <person name="Pangilinan J."/>
            <person name="Park H.-J."/>
            <person name="Ramirez L."/>
            <person name="Alfaro M."/>
            <person name="Sun H."/>
            <person name="Tritt A."/>
            <person name="Yoshinaga Y."/>
            <person name="Zwiers L.-H."/>
            <person name="Turgeon B."/>
            <person name="Goodwin S."/>
            <person name="Spatafora J."/>
            <person name="Crous P."/>
            <person name="Grigoriev I."/>
        </authorList>
    </citation>
    <scope>NUCLEOTIDE SEQUENCE</scope>
    <source>
        <strain evidence="8">CBS 130266</strain>
    </source>
</reference>
<evidence type="ECO:0000256" key="7">
    <source>
        <dbReference type="SAM" id="Phobius"/>
    </source>
</evidence>
<protein>
    <submittedName>
        <fullName evidence="8">HlyIII-domain-containing protein</fullName>
    </submittedName>
</protein>
<comment type="similarity">
    <text evidence="2">Belongs to the ADIPOR family.</text>
</comment>
<keyword evidence="9" id="KW-1185">Reference proteome</keyword>
<feature type="transmembrane region" description="Helical" evidence="7">
    <location>
        <begin position="265"/>
        <end position="285"/>
    </location>
</feature>
<dbReference type="GO" id="GO:0046872">
    <property type="term" value="F:metal ion binding"/>
    <property type="evidence" value="ECO:0007669"/>
    <property type="project" value="UniProtKB-KW"/>
</dbReference>
<dbReference type="GO" id="GO:0006882">
    <property type="term" value="P:intracellular zinc ion homeostasis"/>
    <property type="evidence" value="ECO:0007669"/>
    <property type="project" value="TreeGrafter"/>
</dbReference>
<evidence type="ECO:0000256" key="5">
    <source>
        <dbReference type="ARBA" id="ARBA00023136"/>
    </source>
</evidence>
<keyword evidence="3 7" id="KW-0812">Transmembrane</keyword>
<gene>
    <name evidence="8" type="ORF">EJ08DRAFT_695451</name>
</gene>
<feature type="transmembrane region" description="Helical" evidence="7">
    <location>
        <begin position="96"/>
        <end position="115"/>
    </location>
</feature>
<dbReference type="PANTHER" id="PTHR20855">
    <property type="entry name" value="ADIPOR/PROGESTIN RECEPTOR-RELATED"/>
    <property type="match status" value="1"/>
</dbReference>
<evidence type="ECO:0000256" key="1">
    <source>
        <dbReference type="ARBA" id="ARBA00004141"/>
    </source>
</evidence>